<evidence type="ECO:0000256" key="1">
    <source>
        <dbReference type="ARBA" id="ARBA00022723"/>
    </source>
</evidence>
<dbReference type="AlphaFoldDB" id="A0A9W7XID8"/>
<evidence type="ECO:0000313" key="5">
    <source>
        <dbReference type="EMBL" id="KAJ1643885.1"/>
    </source>
</evidence>
<dbReference type="InterPro" id="IPR008918">
    <property type="entry name" value="HhH2"/>
</dbReference>
<dbReference type="SMART" id="SM00484">
    <property type="entry name" value="XPGI"/>
    <property type="match status" value="1"/>
</dbReference>
<proteinExistence type="predicted"/>
<name>A0A9W7XID8_9FUNG</name>
<evidence type="ECO:0000259" key="4">
    <source>
        <dbReference type="SMART" id="SM00484"/>
    </source>
</evidence>
<dbReference type="Gene3D" id="1.10.150.20">
    <property type="entry name" value="5' to 3' exonuclease, C-terminal subdomain"/>
    <property type="match status" value="1"/>
</dbReference>
<dbReference type="InterPro" id="IPR006084">
    <property type="entry name" value="XPG/Rad2"/>
</dbReference>
<dbReference type="PANTHER" id="PTHR11081">
    <property type="entry name" value="FLAP ENDONUCLEASE FAMILY MEMBER"/>
    <property type="match status" value="1"/>
</dbReference>
<keyword evidence="1" id="KW-0479">Metal-binding</keyword>
<dbReference type="SUPFAM" id="SSF47807">
    <property type="entry name" value="5' to 3' exonuclease, C-terminal subdomain"/>
    <property type="match status" value="1"/>
</dbReference>
<reference evidence="5" key="1">
    <citation type="submission" date="2022-07" db="EMBL/GenBank/DDBJ databases">
        <title>Phylogenomic reconstructions and comparative analyses of Kickxellomycotina fungi.</title>
        <authorList>
            <person name="Reynolds N.K."/>
            <person name="Stajich J.E."/>
            <person name="Barry K."/>
            <person name="Grigoriev I.V."/>
            <person name="Crous P."/>
            <person name="Smith M.E."/>
        </authorList>
    </citation>
    <scope>NUCLEOTIDE SEQUENCE</scope>
    <source>
        <strain evidence="5">NBRC 105413</strain>
    </source>
</reference>
<evidence type="ECO:0000256" key="2">
    <source>
        <dbReference type="ARBA" id="ARBA00022759"/>
    </source>
</evidence>
<dbReference type="GO" id="GO:0006281">
    <property type="term" value="P:DNA repair"/>
    <property type="evidence" value="ECO:0007669"/>
    <property type="project" value="UniProtKB-ARBA"/>
</dbReference>
<dbReference type="Proteomes" id="UP001145021">
    <property type="component" value="Unassembled WGS sequence"/>
</dbReference>
<comment type="caution">
    <text evidence="5">The sequence shown here is derived from an EMBL/GenBank/DDBJ whole genome shotgun (WGS) entry which is preliminary data.</text>
</comment>
<keyword evidence="2" id="KW-0255">Endonuclease</keyword>
<keyword evidence="3" id="KW-0460">Magnesium</keyword>
<dbReference type="GO" id="GO:0046872">
    <property type="term" value="F:metal ion binding"/>
    <property type="evidence" value="ECO:0007669"/>
    <property type="project" value="UniProtKB-KW"/>
</dbReference>
<dbReference type="InterPro" id="IPR006086">
    <property type="entry name" value="XPG-I_dom"/>
</dbReference>
<keyword evidence="6" id="KW-1185">Reference proteome</keyword>
<dbReference type="Pfam" id="PF00867">
    <property type="entry name" value="XPG_I"/>
    <property type="match status" value="1"/>
</dbReference>
<evidence type="ECO:0000313" key="6">
    <source>
        <dbReference type="Proteomes" id="UP001145021"/>
    </source>
</evidence>
<dbReference type="GO" id="GO:0003677">
    <property type="term" value="F:DNA binding"/>
    <property type="evidence" value="ECO:0007669"/>
    <property type="project" value="InterPro"/>
</dbReference>
<organism evidence="5 6">
    <name type="scientific">Coemansia asiatica</name>
    <dbReference type="NCBI Taxonomy" id="1052880"/>
    <lineage>
        <taxon>Eukaryota</taxon>
        <taxon>Fungi</taxon>
        <taxon>Fungi incertae sedis</taxon>
        <taxon>Zoopagomycota</taxon>
        <taxon>Kickxellomycotina</taxon>
        <taxon>Kickxellomycetes</taxon>
        <taxon>Kickxellales</taxon>
        <taxon>Kickxellaceae</taxon>
        <taxon>Coemansia</taxon>
    </lineage>
</organism>
<dbReference type="Gene3D" id="3.40.50.1010">
    <property type="entry name" value="5'-nuclease"/>
    <property type="match status" value="1"/>
</dbReference>
<protein>
    <recommendedName>
        <fullName evidence="4">XPG-I domain-containing protein</fullName>
    </recommendedName>
</protein>
<dbReference type="PANTHER" id="PTHR11081:SF9">
    <property type="entry name" value="FLAP ENDONUCLEASE 1"/>
    <property type="match status" value="1"/>
</dbReference>
<dbReference type="SUPFAM" id="SSF88723">
    <property type="entry name" value="PIN domain-like"/>
    <property type="match status" value="1"/>
</dbReference>
<dbReference type="SMART" id="SM00279">
    <property type="entry name" value="HhH2"/>
    <property type="match status" value="1"/>
</dbReference>
<gene>
    <name evidence="5" type="ORF">LPJ64_004376</name>
</gene>
<feature type="domain" description="XPG-I" evidence="4">
    <location>
        <begin position="100"/>
        <end position="171"/>
    </location>
</feature>
<dbReference type="GO" id="GO:0017108">
    <property type="term" value="F:5'-flap endonuclease activity"/>
    <property type="evidence" value="ECO:0007669"/>
    <property type="project" value="TreeGrafter"/>
</dbReference>
<keyword evidence="2" id="KW-0378">Hydrolase</keyword>
<accession>A0A9W7XID8</accession>
<dbReference type="EMBL" id="JANBOH010000210">
    <property type="protein sequence ID" value="KAJ1643885.1"/>
    <property type="molecule type" value="Genomic_DNA"/>
</dbReference>
<dbReference type="InterPro" id="IPR036279">
    <property type="entry name" value="5-3_exonuclease_C_sf"/>
</dbReference>
<dbReference type="InterPro" id="IPR029060">
    <property type="entry name" value="PIN-like_dom_sf"/>
</dbReference>
<keyword evidence="2" id="KW-0540">Nuclease</keyword>
<sequence>MRPLATEWLLMTSEQLDEAILSKAPRHTIESRLSMLEKQVCSPLVPLVRATALPDDKELASLRQDLTTLIILNKERLDKLGRRSAPLTEKHIEECQELVSALGFVSFTASSGMESEAVCASLDSAGIVDATCSEDLDVLPFGGRRLLRNFASLGGQMVLIDSARALRELQLTRDGFIDLCILCGTDFSSTLKSVGPITALKLVQEHGSIENILATGKFEPRELFHFELARSIFARSIQLPFSSRDEVRPQKERSDVLDSLLPNRKSDYALGVSQFCSGDPFAQNIVY</sequence>
<dbReference type="PRINTS" id="PR00853">
    <property type="entry name" value="XPGRADSUPER"/>
</dbReference>
<evidence type="ECO:0000256" key="3">
    <source>
        <dbReference type="ARBA" id="ARBA00022842"/>
    </source>
</evidence>
<dbReference type="GO" id="GO:0008409">
    <property type="term" value="F:5'-3' exonuclease activity"/>
    <property type="evidence" value="ECO:0007669"/>
    <property type="project" value="TreeGrafter"/>
</dbReference>